<name>A0AAN6PGN9_9PEZI</name>
<dbReference type="AlphaFoldDB" id="A0AAN6PGN9"/>
<evidence type="ECO:0000313" key="1">
    <source>
        <dbReference type="EMBL" id="KAK4040397.1"/>
    </source>
</evidence>
<organism evidence="1 2">
    <name type="scientific">Parachaetomium inaequale</name>
    <dbReference type="NCBI Taxonomy" id="2588326"/>
    <lineage>
        <taxon>Eukaryota</taxon>
        <taxon>Fungi</taxon>
        <taxon>Dikarya</taxon>
        <taxon>Ascomycota</taxon>
        <taxon>Pezizomycotina</taxon>
        <taxon>Sordariomycetes</taxon>
        <taxon>Sordariomycetidae</taxon>
        <taxon>Sordariales</taxon>
        <taxon>Chaetomiaceae</taxon>
        <taxon>Parachaetomium</taxon>
    </lineage>
</organism>
<dbReference type="EMBL" id="MU854378">
    <property type="protein sequence ID" value="KAK4040397.1"/>
    <property type="molecule type" value="Genomic_DNA"/>
</dbReference>
<evidence type="ECO:0000313" key="2">
    <source>
        <dbReference type="Proteomes" id="UP001303115"/>
    </source>
</evidence>
<reference evidence="2" key="1">
    <citation type="journal article" date="2023" name="Mol. Phylogenet. Evol.">
        <title>Genome-scale phylogeny and comparative genomics of the fungal order Sordariales.</title>
        <authorList>
            <person name="Hensen N."/>
            <person name="Bonometti L."/>
            <person name="Westerberg I."/>
            <person name="Brannstrom I.O."/>
            <person name="Guillou S."/>
            <person name="Cros-Aarteil S."/>
            <person name="Calhoun S."/>
            <person name="Haridas S."/>
            <person name="Kuo A."/>
            <person name="Mondo S."/>
            <person name="Pangilinan J."/>
            <person name="Riley R."/>
            <person name="LaButti K."/>
            <person name="Andreopoulos B."/>
            <person name="Lipzen A."/>
            <person name="Chen C."/>
            <person name="Yan M."/>
            <person name="Daum C."/>
            <person name="Ng V."/>
            <person name="Clum A."/>
            <person name="Steindorff A."/>
            <person name="Ohm R.A."/>
            <person name="Martin F."/>
            <person name="Silar P."/>
            <person name="Natvig D.O."/>
            <person name="Lalanne C."/>
            <person name="Gautier V."/>
            <person name="Ament-Velasquez S.L."/>
            <person name="Kruys A."/>
            <person name="Hutchinson M.I."/>
            <person name="Powell A.J."/>
            <person name="Barry K."/>
            <person name="Miller A.N."/>
            <person name="Grigoriev I.V."/>
            <person name="Debuchy R."/>
            <person name="Gladieux P."/>
            <person name="Hiltunen Thoren M."/>
            <person name="Johannesson H."/>
        </authorList>
    </citation>
    <scope>NUCLEOTIDE SEQUENCE [LARGE SCALE GENOMIC DNA]</scope>
    <source>
        <strain evidence="2">CBS 284.82</strain>
    </source>
</reference>
<sequence length="75" mass="8812">MCNYIQREYHCGHHRFIASTWCDVYTMTHKRCPPDITLFEYAAKLLCGDCKAKTLPPVPWEALIKRHNKHAILLL</sequence>
<proteinExistence type="predicted"/>
<dbReference type="Proteomes" id="UP001303115">
    <property type="component" value="Unassembled WGS sequence"/>
</dbReference>
<keyword evidence="2" id="KW-1185">Reference proteome</keyword>
<accession>A0AAN6PGN9</accession>
<comment type="caution">
    <text evidence="1">The sequence shown here is derived from an EMBL/GenBank/DDBJ whole genome shotgun (WGS) entry which is preliminary data.</text>
</comment>
<gene>
    <name evidence="1" type="ORF">C8A01DRAFT_15732</name>
</gene>
<protein>
    <submittedName>
        <fullName evidence="1">Uncharacterized protein</fullName>
    </submittedName>
</protein>